<evidence type="ECO:0000256" key="2">
    <source>
        <dbReference type="SAM" id="Phobius"/>
    </source>
</evidence>
<feature type="transmembrane region" description="Helical" evidence="2">
    <location>
        <begin position="107"/>
        <end position="129"/>
    </location>
</feature>
<feature type="compositionally biased region" description="Low complexity" evidence="1">
    <location>
        <begin position="187"/>
        <end position="203"/>
    </location>
</feature>
<dbReference type="Gene3D" id="1.20.140.150">
    <property type="match status" value="1"/>
</dbReference>
<feature type="transmembrane region" description="Helical" evidence="2">
    <location>
        <begin position="7"/>
        <end position="29"/>
    </location>
</feature>
<dbReference type="Proteomes" id="UP000596742">
    <property type="component" value="Unassembled WGS sequence"/>
</dbReference>
<feature type="region of interest" description="Disordered" evidence="1">
    <location>
        <begin position="180"/>
        <end position="215"/>
    </location>
</feature>
<accession>A0A8B6C422</accession>
<keyword evidence="2" id="KW-0472">Membrane</keyword>
<proteinExistence type="predicted"/>
<dbReference type="EMBL" id="UYJE01001152">
    <property type="protein sequence ID" value="VDH99567.1"/>
    <property type="molecule type" value="Genomic_DNA"/>
</dbReference>
<name>A0A8B6C422_MYTGA</name>
<reference evidence="3" key="1">
    <citation type="submission" date="2018-11" db="EMBL/GenBank/DDBJ databases">
        <authorList>
            <person name="Alioto T."/>
            <person name="Alioto T."/>
        </authorList>
    </citation>
    <scope>NUCLEOTIDE SEQUENCE</scope>
</reference>
<protein>
    <submittedName>
        <fullName evidence="3">Uncharacterized protein</fullName>
    </submittedName>
</protein>
<evidence type="ECO:0000313" key="4">
    <source>
        <dbReference type="Proteomes" id="UP000596742"/>
    </source>
</evidence>
<comment type="caution">
    <text evidence="3">The sequence shown here is derived from an EMBL/GenBank/DDBJ whole genome shotgun (WGS) entry which is preliminary data.</text>
</comment>
<sequence length="215" mass="23487">MSSAVPIGTFLLVACFIMEIVGLATQYWMVVDHSSGLVQSHAGLFKICYEVLNQEACFYYLQYAEDFLNGFFCGAATLWYYLYFFKGTFGDMATLLSVFGVDVGPGWSFYLCAAAGGGAVIVSFILILVGCNMPVHQGAVVSNHHPQTVIAMTGGPMPVVQHQHPPTVVTLQNNSAYNDPFGPQQSYGHQPSYGQQPQSSYHGNQHGYHPQPEKS</sequence>
<dbReference type="AlphaFoldDB" id="A0A8B6C422"/>
<evidence type="ECO:0000256" key="1">
    <source>
        <dbReference type="SAM" id="MobiDB-lite"/>
    </source>
</evidence>
<keyword evidence="4" id="KW-1185">Reference proteome</keyword>
<evidence type="ECO:0000313" key="3">
    <source>
        <dbReference type="EMBL" id="VDH99567.1"/>
    </source>
</evidence>
<gene>
    <name evidence="3" type="ORF">MGAL_10B016275</name>
</gene>
<organism evidence="3 4">
    <name type="scientific">Mytilus galloprovincialis</name>
    <name type="common">Mediterranean mussel</name>
    <dbReference type="NCBI Taxonomy" id="29158"/>
    <lineage>
        <taxon>Eukaryota</taxon>
        <taxon>Metazoa</taxon>
        <taxon>Spiralia</taxon>
        <taxon>Lophotrochozoa</taxon>
        <taxon>Mollusca</taxon>
        <taxon>Bivalvia</taxon>
        <taxon>Autobranchia</taxon>
        <taxon>Pteriomorphia</taxon>
        <taxon>Mytilida</taxon>
        <taxon>Mytiloidea</taxon>
        <taxon>Mytilidae</taxon>
        <taxon>Mytilinae</taxon>
        <taxon>Mytilus</taxon>
    </lineage>
</organism>
<keyword evidence="2" id="KW-0812">Transmembrane</keyword>
<keyword evidence="2" id="KW-1133">Transmembrane helix</keyword>